<evidence type="ECO:0000313" key="2">
    <source>
        <dbReference type="Proteomes" id="UP000001514"/>
    </source>
</evidence>
<protein>
    <submittedName>
        <fullName evidence="1">Uncharacterized protein</fullName>
    </submittedName>
</protein>
<dbReference type="InterPro" id="IPR027902">
    <property type="entry name" value="DUF4487"/>
</dbReference>
<dbReference type="PANTHER" id="PTHR36702:SF1">
    <property type="entry name" value="HOLLIDAY JUNCTION RESOLVASE"/>
    <property type="match status" value="1"/>
</dbReference>
<sequence>MSQSQELEYRLEILAAASSQISANENNGALLVKYGEIASEACAWFADDSCAKTAQLPLLRLISALFSQSDLLLCEPDITFKALLENYLRFVKTASLSETFRDASKEIQLAHSTSLKLMTDTVLKKLTTTRLSSGMHEIYACVLQALVEIGAKAAAPGLVSVSWRVAARLLEMEAFHNVAAGSISISNIISTLLSLASEWLTLALRPTQSLLDDTSGNLKSQHLVMVKFYVVHALRISRAYLSEAVLVQKAIAGFSINISALLLVLENGQPFLETISNDLSVQVAPPSLAFLHTLLSSEKIQVHSKRELIEYITNGDVQLEDMVVNVLGEAASCQRYSSAAEVVVFIQLLQLSREFQADVLFQLSRKLDWLLERLSEMPLHAMLLQQRALVSIDAKPGMQLLYLSVLQALEAFVLAAASKVEVWEEVERFIFRNAIHRFSICRELLLDLWSFIFKVGNEKLCQAHLEALLSLYRYLSSSSYGDMHSEILEDFARLICRLAKFAPGSVRARLTSSVFKRDVFTAKSSAVIASLLLRRGFAIPKNIALEQVRAALDVISSNSFPTKEEALSILLDLSSESHTFQRDVSNKISKLLLSIIDKAAVGSPLLSKAVLGLARLKAVFSDSDIENAVITLKDKLSSHHEQLEDRPELKIHLPELLTSLADITFQEEEPDSQIQAIWKLYHLALAEKHWALVHAGLTSFSEFAATTSCNDLWRFLPADAALSFDSSGDTVMEDGFMAAVRLFLEKATDRTALSMSDGDLELLREECESQRASQDKLLRQTGTAKQEQGNEATAAVTKIREGIALLQESPRQKEILHKLIAELQSLQNENTIDYRGKIWNVTTIDYTVLRRELIRELRLGGGDELSPFFGLLEEGFARRSPSPLSFSGLELGGSGTPASSSAAAT</sequence>
<dbReference type="HOGENOM" id="CLU_320652_0_0_1"/>
<dbReference type="Gramene" id="EFJ29591">
    <property type="protein sequence ID" value="EFJ29591"/>
    <property type="gene ID" value="SELMODRAFT_410230"/>
</dbReference>
<organism evidence="2">
    <name type="scientific">Selaginella moellendorffii</name>
    <name type="common">Spikemoss</name>
    <dbReference type="NCBI Taxonomy" id="88036"/>
    <lineage>
        <taxon>Eukaryota</taxon>
        <taxon>Viridiplantae</taxon>
        <taxon>Streptophyta</taxon>
        <taxon>Embryophyta</taxon>
        <taxon>Tracheophyta</taxon>
        <taxon>Lycopodiopsida</taxon>
        <taxon>Selaginellales</taxon>
        <taxon>Selaginellaceae</taxon>
        <taxon>Selaginella</taxon>
    </lineage>
</organism>
<dbReference type="Proteomes" id="UP000001514">
    <property type="component" value="Unassembled WGS sequence"/>
</dbReference>
<proteinExistence type="predicted"/>
<name>D8RE25_SELML</name>
<dbReference type="InParanoid" id="D8RE25"/>
<keyword evidence="2" id="KW-1185">Reference proteome</keyword>
<gene>
    <name evidence="1" type="ORF">SELMODRAFT_410230</name>
</gene>
<dbReference type="Pfam" id="PF14868">
    <property type="entry name" value="DUF4487"/>
    <property type="match status" value="2"/>
</dbReference>
<dbReference type="AlphaFoldDB" id="D8RE25"/>
<dbReference type="eggNOG" id="ENOG502QRN1">
    <property type="taxonomic scope" value="Eukaryota"/>
</dbReference>
<dbReference type="PANTHER" id="PTHR36702">
    <property type="entry name" value="HOLLIDAY JUNCTION RESOLVASE"/>
    <property type="match status" value="1"/>
</dbReference>
<reference evidence="1 2" key="1">
    <citation type="journal article" date="2011" name="Science">
        <title>The Selaginella genome identifies genetic changes associated with the evolution of vascular plants.</title>
        <authorList>
            <person name="Banks J.A."/>
            <person name="Nishiyama T."/>
            <person name="Hasebe M."/>
            <person name="Bowman J.L."/>
            <person name="Gribskov M."/>
            <person name="dePamphilis C."/>
            <person name="Albert V.A."/>
            <person name="Aono N."/>
            <person name="Aoyama T."/>
            <person name="Ambrose B.A."/>
            <person name="Ashton N.W."/>
            <person name="Axtell M.J."/>
            <person name="Barker E."/>
            <person name="Barker M.S."/>
            <person name="Bennetzen J.L."/>
            <person name="Bonawitz N.D."/>
            <person name="Chapple C."/>
            <person name="Cheng C."/>
            <person name="Correa L.G."/>
            <person name="Dacre M."/>
            <person name="DeBarry J."/>
            <person name="Dreyer I."/>
            <person name="Elias M."/>
            <person name="Engstrom E.M."/>
            <person name="Estelle M."/>
            <person name="Feng L."/>
            <person name="Finet C."/>
            <person name="Floyd S.K."/>
            <person name="Frommer W.B."/>
            <person name="Fujita T."/>
            <person name="Gramzow L."/>
            <person name="Gutensohn M."/>
            <person name="Harholt J."/>
            <person name="Hattori M."/>
            <person name="Heyl A."/>
            <person name="Hirai T."/>
            <person name="Hiwatashi Y."/>
            <person name="Ishikawa M."/>
            <person name="Iwata M."/>
            <person name="Karol K.G."/>
            <person name="Koehler B."/>
            <person name="Kolukisaoglu U."/>
            <person name="Kubo M."/>
            <person name="Kurata T."/>
            <person name="Lalonde S."/>
            <person name="Li K."/>
            <person name="Li Y."/>
            <person name="Litt A."/>
            <person name="Lyons E."/>
            <person name="Manning G."/>
            <person name="Maruyama T."/>
            <person name="Michael T.P."/>
            <person name="Mikami K."/>
            <person name="Miyazaki S."/>
            <person name="Morinaga S."/>
            <person name="Murata T."/>
            <person name="Mueller-Roeber B."/>
            <person name="Nelson D.R."/>
            <person name="Obara M."/>
            <person name="Oguri Y."/>
            <person name="Olmstead R.G."/>
            <person name="Onodera N."/>
            <person name="Petersen B.L."/>
            <person name="Pils B."/>
            <person name="Prigge M."/>
            <person name="Rensing S.A."/>
            <person name="Riano-Pachon D.M."/>
            <person name="Roberts A.W."/>
            <person name="Sato Y."/>
            <person name="Scheller H.V."/>
            <person name="Schulz B."/>
            <person name="Schulz C."/>
            <person name="Shakirov E.V."/>
            <person name="Shibagaki N."/>
            <person name="Shinohara N."/>
            <person name="Shippen D.E."/>
            <person name="Soerensen I."/>
            <person name="Sotooka R."/>
            <person name="Sugimoto N."/>
            <person name="Sugita M."/>
            <person name="Sumikawa N."/>
            <person name="Tanurdzic M."/>
            <person name="Theissen G."/>
            <person name="Ulvskov P."/>
            <person name="Wakazuki S."/>
            <person name="Weng J.K."/>
            <person name="Willats W.W."/>
            <person name="Wipf D."/>
            <person name="Wolf P.G."/>
            <person name="Yang L."/>
            <person name="Zimmer A.D."/>
            <person name="Zhu Q."/>
            <person name="Mitros T."/>
            <person name="Hellsten U."/>
            <person name="Loque D."/>
            <person name="Otillar R."/>
            <person name="Salamov A."/>
            <person name="Schmutz J."/>
            <person name="Shapiro H."/>
            <person name="Lindquist E."/>
            <person name="Lucas S."/>
            <person name="Rokhsar D."/>
            <person name="Grigoriev I.V."/>
        </authorList>
    </citation>
    <scope>NUCLEOTIDE SEQUENCE [LARGE SCALE GENOMIC DNA]</scope>
</reference>
<dbReference type="FunCoup" id="D8RE25">
    <property type="interactions" value="601"/>
</dbReference>
<dbReference type="EMBL" id="GL377577">
    <property type="protein sequence ID" value="EFJ29591.1"/>
    <property type="molecule type" value="Genomic_DNA"/>
</dbReference>
<accession>D8RE25</accession>
<evidence type="ECO:0000313" key="1">
    <source>
        <dbReference type="EMBL" id="EFJ29591.1"/>
    </source>
</evidence>
<dbReference type="STRING" id="88036.D8RE25"/>
<dbReference type="KEGG" id="smo:SELMODRAFT_410230"/>